<protein>
    <submittedName>
        <fullName evidence="2">Uncharacterized protein</fullName>
    </submittedName>
</protein>
<reference evidence="2 3" key="1">
    <citation type="journal article" date="2015" name="Nat. Commun.">
        <title>Outbred genome sequencing and CRISPR/Cas9 gene editing in butterflies.</title>
        <authorList>
            <person name="Li X."/>
            <person name="Fan D."/>
            <person name="Zhang W."/>
            <person name="Liu G."/>
            <person name="Zhang L."/>
            <person name="Zhao L."/>
            <person name="Fang X."/>
            <person name="Chen L."/>
            <person name="Dong Y."/>
            <person name="Chen Y."/>
            <person name="Ding Y."/>
            <person name="Zhao R."/>
            <person name="Feng M."/>
            <person name="Zhu Y."/>
            <person name="Feng Y."/>
            <person name="Jiang X."/>
            <person name="Zhu D."/>
            <person name="Xiang H."/>
            <person name="Feng X."/>
            <person name="Li S."/>
            <person name="Wang J."/>
            <person name="Zhang G."/>
            <person name="Kronforst M.R."/>
            <person name="Wang W."/>
        </authorList>
    </citation>
    <scope>NUCLEOTIDE SEQUENCE [LARGE SCALE GENOMIC DNA]</scope>
    <source>
        <strain evidence="2">Ya'a_city_454_Pm</strain>
        <tissue evidence="2">Whole body</tissue>
    </source>
</reference>
<dbReference type="EMBL" id="KQ460779">
    <property type="protein sequence ID" value="KPJ12376.1"/>
    <property type="molecule type" value="Genomic_DNA"/>
</dbReference>
<evidence type="ECO:0000313" key="2">
    <source>
        <dbReference type="EMBL" id="KPJ12376.1"/>
    </source>
</evidence>
<name>A0A194R929_PAPMA</name>
<proteinExistence type="predicted"/>
<feature type="region of interest" description="Disordered" evidence="1">
    <location>
        <begin position="1"/>
        <end position="77"/>
    </location>
</feature>
<feature type="non-terminal residue" evidence="2">
    <location>
        <position position="1"/>
    </location>
</feature>
<dbReference type="AlphaFoldDB" id="A0A194R929"/>
<feature type="compositionally biased region" description="Basic and acidic residues" evidence="1">
    <location>
        <begin position="63"/>
        <end position="75"/>
    </location>
</feature>
<sequence length="97" mass="10785">LCSADSERAQELGAAVDSSPPRGAFDLRDPAHFPPMRAPHHAPHHAPPPPTPRRSPRPQTRPPHPDPDLDLDHRTNTNNTVLLSLQFLINTKKSYTH</sequence>
<organism evidence="2 3">
    <name type="scientific">Papilio machaon</name>
    <name type="common">Old World swallowtail butterfly</name>
    <dbReference type="NCBI Taxonomy" id="76193"/>
    <lineage>
        <taxon>Eukaryota</taxon>
        <taxon>Metazoa</taxon>
        <taxon>Ecdysozoa</taxon>
        <taxon>Arthropoda</taxon>
        <taxon>Hexapoda</taxon>
        <taxon>Insecta</taxon>
        <taxon>Pterygota</taxon>
        <taxon>Neoptera</taxon>
        <taxon>Endopterygota</taxon>
        <taxon>Lepidoptera</taxon>
        <taxon>Glossata</taxon>
        <taxon>Ditrysia</taxon>
        <taxon>Papilionoidea</taxon>
        <taxon>Papilionidae</taxon>
        <taxon>Papilioninae</taxon>
        <taxon>Papilio</taxon>
    </lineage>
</organism>
<dbReference type="Proteomes" id="UP000053240">
    <property type="component" value="Unassembled WGS sequence"/>
</dbReference>
<evidence type="ECO:0000256" key="1">
    <source>
        <dbReference type="SAM" id="MobiDB-lite"/>
    </source>
</evidence>
<dbReference type="InParanoid" id="A0A194R929"/>
<feature type="compositionally biased region" description="Basic and acidic residues" evidence="1">
    <location>
        <begin position="1"/>
        <end position="10"/>
    </location>
</feature>
<gene>
    <name evidence="2" type="ORF">RR48_11632</name>
</gene>
<keyword evidence="3" id="KW-1185">Reference proteome</keyword>
<evidence type="ECO:0000313" key="3">
    <source>
        <dbReference type="Proteomes" id="UP000053240"/>
    </source>
</evidence>
<accession>A0A194R929</accession>